<dbReference type="PROSITE" id="PS51257">
    <property type="entry name" value="PROKAR_LIPOPROTEIN"/>
    <property type="match status" value="1"/>
</dbReference>
<name>A0A7D5PBA7_9EURY</name>
<dbReference type="EMBL" id="CP058909">
    <property type="protein sequence ID" value="QLH82122.1"/>
    <property type="molecule type" value="Genomic_DNA"/>
</dbReference>
<dbReference type="AlphaFoldDB" id="A0A7D5PBA7"/>
<evidence type="ECO:0000256" key="1">
    <source>
        <dbReference type="SAM" id="MobiDB-lite"/>
    </source>
</evidence>
<evidence type="ECO:0000313" key="3">
    <source>
        <dbReference type="Proteomes" id="UP000509346"/>
    </source>
</evidence>
<dbReference type="KEGG" id="hpel:HZS54_11135"/>
<reference evidence="2 3" key="1">
    <citation type="submission" date="2020-07" db="EMBL/GenBank/DDBJ databases">
        <title>Halosimplex litoreum sp. nov. and Halosimplex rubrum sp. nov., isolated from different salt environments.</title>
        <authorList>
            <person name="Cui H."/>
        </authorList>
    </citation>
    <scope>NUCLEOTIDE SEQUENCE [LARGE SCALE GENOMIC DNA]</scope>
    <source>
        <strain evidence="2 3">R2</strain>
    </source>
</reference>
<feature type="region of interest" description="Disordered" evidence="1">
    <location>
        <begin position="22"/>
        <end position="55"/>
    </location>
</feature>
<dbReference type="Proteomes" id="UP000509346">
    <property type="component" value="Chromosome"/>
</dbReference>
<feature type="compositionally biased region" description="Basic and acidic residues" evidence="1">
    <location>
        <begin position="24"/>
        <end position="34"/>
    </location>
</feature>
<gene>
    <name evidence="2" type="ORF">HZS54_11135</name>
</gene>
<protein>
    <submittedName>
        <fullName evidence="2">Uncharacterized protein</fullName>
    </submittedName>
</protein>
<evidence type="ECO:0000313" key="2">
    <source>
        <dbReference type="EMBL" id="QLH82122.1"/>
    </source>
</evidence>
<proteinExistence type="predicted"/>
<keyword evidence="3" id="KW-1185">Reference proteome</keyword>
<dbReference type="GeneID" id="56083150"/>
<organism evidence="2 3">
    <name type="scientific">Halosimplex pelagicum</name>
    <dbReference type="NCBI Taxonomy" id="869886"/>
    <lineage>
        <taxon>Archaea</taxon>
        <taxon>Methanobacteriati</taxon>
        <taxon>Methanobacteriota</taxon>
        <taxon>Stenosarchaea group</taxon>
        <taxon>Halobacteria</taxon>
        <taxon>Halobacteriales</taxon>
        <taxon>Haloarculaceae</taxon>
        <taxon>Halosimplex</taxon>
    </lineage>
</organism>
<dbReference type="RefSeq" id="WP_179922590.1">
    <property type="nucleotide sequence ID" value="NZ_CP058909.1"/>
</dbReference>
<sequence>MDRRKFLALTSGSIVGLAGCSGFEKGENPVRDQQDTPGNSSDAQEEADTPTRLGLRDVGFDGKELVVAVSDTRGVTDHVEIQSETGQGTTIQLSGNEGRKEIIDPRRAGRPDVRPIGPGEVTVLLYDKEGEVVGEGTFEYDPDLVLNVRAASGSVYQQAEDPKSSALFTFSNSGVGPTYLKSFEVQNAENTLPLTEPDDYGEEETTMVRTGKVTGRDSDLFDAVGIDEDNEDLFLPQGVPLSFGGDGIFSYTGPEPEPTETFTQVFEVVAKTELNREFIFEVTVDFSGGITEASMETASDAKVYCFEEFEANVEQIESPQSSRSGVSYSSIKRGAIPTLRGHAERR</sequence>
<accession>A0A7D5PBA7</accession>